<keyword evidence="3" id="KW-1185">Reference proteome</keyword>
<accession>A0A7S8E7Q3</accession>
<feature type="transmembrane region" description="Helical" evidence="1">
    <location>
        <begin position="143"/>
        <end position="173"/>
    </location>
</feature>
<evidence type="ECO:0000313" key="2">
    <source>
        <dbReference type="EMBL" id="QPC81925.1"/>
    </source>
</evidence>
<gene>
    <name evidence="2" type="ORF">G4Y79_19885</name>
</gene>
<feature type="transmembrane region" description="Helical" evidence="1">
    <location>
        <begin position="6"/>
        <end position="21"/>
    </location>
</feature>
<keyword evidence="1" id="KW-1133">Transmembrane helix</keyword>
<keyword evidence="1" id="KW-0812">Transmembrane</keyword>
<keyword evidence="1" id="KW-0472">Membrane</keyword>
<evidence type="ECO:0000313" key="3">
    <source>
        <dbReference type="Proteomes" id="UP000594468"/>
    </source>
</evidence>
<reference evidence="2 3" key="1">
    <citation type="submission" date="2020-02" db="EMBL/GenBank/DDBJ databases">
        <authorList>
            <person name="Zheng R.K."/>
            <person name="Sun C.M."/>
        </authorList>
    </citation>
    <scope>NUCLEOTIDE SEQUENCE [LARGE SCALE GENOMIC DNA]</scope>
    <source>
        <strain evidence="3">rifampicinis</strain>
    </source>
</reference>
<protein>
    <recommendedName>
        <fullName evidence="4">CvpA family protein</fullName>
    </recommendedName>
</protein>
<dbReference type="EMBL" id="CP062983">
    <property type="protein sequence ID" value="QPC81925.1"/>
    <property type="molecule type" value="Genomic_DNA"/>
</dbReference>
<dbReference type="Proteomes" id="UP000594468">
    <property type="component" value="Chromosome"/>
</dbReference>
<dbReference type="AlphaFoldDB" id="A0A7S8E7Q3"/>
<name>A0A7S8E7Q3_9CHLR</name>
<feature type="transmembrane region" description="Helical" evidence="1">
    <location>
        <begin position="97"/>
        <end position="118"/>
    </location>
</feature>
<sequence>MIQLSSFMWAMAIFFAVMGFLRGWTRELVGSAGILLGIFALFQFDPFLRSTFFVLMDPAQSFWIQAGIFIVFVFIVYNADEFGEENSQREFDLQESLLGSIAGFLNGYLVGGTLWYFLDINEYPIPQVIAPALDSPSAQSLNAIPMVLLSGVSGGGDALAILVIILLMIVLYVA</sequence>
<feature type="transmembrane region" description="Helical" evidence="1">
    <location>
        <begin position="28"/>
        <end position="48"/>
    </location>
</feature>
<feature type="transmembrane region" description="Helical" evidence="1">
    <location>
        <begin position="60"/>
        <end position="77"/>
    </location>
</feature>
<evidence type="ECO:0000256" key="1">
    <source>
        <dbReference type="SAM" id="Phobius"/>
    </source>
</evidence>
<organism evidence="2 3">
    <name type="scientific">Phototrophicus methaneseepsis</name>
    <dbReference type="NCBI Taxonomy" id="2710758"/>
    <lineage>
        <taxon>Bacteria</taxon>
        <taxon>Bacillati</taxon>
        <taxon>Chloroflexota</taxon>
        <taxon>Candidatus Thermofontia</taxon>
        <taxon>Phototrophicales</taxon>
        <taxon>Phototrophicaceae</taxon>
        <taxon>Phototrophicus</taxon>
    </lineage>
</organism>
<evidence type="ECO:0008006" key="4">
    <source>
        <dbReference type="Google" id="ProtNLM"/>
    </source>
</evidence>
<dbReference type="RefSeq" id="WP_195169995.1">
    <property type="nucleotide sequence ID" value="NZ_CP062983.1"/>
</dbReference>
<proteinExistence type="predicted"/>
<dbReference type="KEGG" id="pmet:G4Y79_19885"/>